<reference evidence="1 2" key="1">
    <citation type="submission" date="2019-09" db="EMBL/GenBank/DDBJ databases">
        <authorList>
            <person name="Brejova B."/>
        </authorList>
    </citation>
    <scope>NUCLEOTIDE SEQUENCE [LARGE SCALE GENOMIC DNA]</scope>
</reference>
<dbReference type="InterPro" id="IPR036412">
    <property type="entry name" value="HAD-like_sf"/>
</dbReference>
<dbReference type="Gene3D" id="1.10.150.240">
    <property type="entry name" value="Putative phosphatase, domain 2"/>
    <property type="match status" value="1"/>
</dbReference>
<dbReference type="GeneID" id="43581851"/>
<dbReference type="GO" id="GO:0016791">
    <property type="term" value="F:phosphatase activity"/>
    <property type="evidence" value="ECO:0007669"/>
    <property type="project" value="TreeGrafter"/>
</dbReference>
<keyword evidence="2" id="KW-1185">Reference proteome</keyword>
<organism evidence="1 2">
    <name type="scientific">Magnusiomyces paraingens</name>
    <dbReference type="NCBI Taxonomy" id="2606893"/>
    <lineage>
        <taxon>Eukaryota</taxon>
        <taxon>Fungi</taxon>
        <taxon>Dikarya</taxon>
        <taxon>Ascomycota</taxon>
        <taxon>Saccharomycotina</taxon>
        <taxon>Dipodascomycetes</taxon>
        <taxon>Dipodascales</taxon>
        <taxon>Dipodascaceae</taxon>
        <taxon>Magnusiomyces</taxon>
    </lineage>
</organism>
<evidence type="ECO:0000313" key="1">
    <source>
        <dbReference type="EMBL" id="VVT51247.1"/>
    </source>
</evidence>
<name>A0A5E8BL10_9ASCO</name>
<dbReference type="PANTHER" id="PTHR18901:SF38">
    <property type="entry name" value="PSEUDOURIDINE-5'-PHOSPHATASE"/>
    <property type="match status" value="1"/>
</dbReference>
<dbReference type="Proteomes" id="UP000398389">
    <property type="component" value="Unassembled WGS sequence"/>
</dbReference>
<dbReference type="NCBIfam" id="TIGR01509">
    <property type="entry name" value="HAD-SF-IA-v3"/>
    <property type="match status" value="1"/>
</dbReference>
<accession>A0A5E8BL10</accession>
<protein>
    <submittedName>
        <fullName evidence="1">Uncharacterized protein</fullName>
    </submittedName>
</protein>
<dbReference type="EMBL" id="CABVLU010000002">
    <property type="protein sequence ID" value="VVT51247.1"/>
    <property type="molecule type" value="Genomic_DNA"/>
</dbReference>
<dbReference type="InterPro" id="IPR023198">
    <property type="entry name" value="PGP-like_dom2"/>
</dbReference>
<evidence type="ECO:0000313" key="2">
    <source>
        <dbReference type="Proteomes" id="UP000398389"/>
    </source>
</evidence>
<dbReference type="Gene3D" id="3.40.50.1000">
    <property type="entry name" value="HAD superfamily/HAD-like"/>
    <property type="match status" value="1"/>
</dbReference>
<dbReference type="AlphaFoldDB" id="A0A5E8BL10"/>
<dbReference type="OrthoDB" id="40579at2759"/>
<proteinExistence type="predicted"/>
<dbReference type="InterPro" id="IPR023214">
    <property type="entry name" value="HAD_sf"/>
</dbReference>
<dbReference type="InterPro" id="IPR006439">
    <property type="entry name" value="HAD-SF_hydro_IA"/>
</dbReference>
<dbReference type="SUPFAM" id="SSF56784">
    <property type="entry name" value="HAD-like"/>
    <property type="match status" value="1"/>
</dbReference>
<dbReference type="RefSeq" id="XP_031853642.1">
    <property type="nucleotide sequence ID" value="XM_031997751.1"/>
</dbReference>
<dbReference type="Pfam" id="PF00702">
    <property type="entry name" value="Hydrolase"/>
    <property type="match status" value="1"/>
</dbReference>
<sequence>MDGLLIDSEHIYTETINEIAAEHGLPPVPWALRIKMQGRPGPAAAAVILPWLISQRHATSADQQDLDQFLLQLTTEFPYMESPESFFAETTRRQRAKWPGRTQFLPGALPLLERLSSNGTPIALATSTSKPNFKLKTGHLRTTESSKQFDLFPNHLVITGDDPRIPPGRGKPAPDIWLVALDSLNAGRQDPIRPEECLVFEDGLIGVTAAKSAGMNFVWVPQDEVRKALGSETIEAQLLHEENALLSGQVLESLSDFDPEKYNL</sequence>
<dbReference type="PANTHER" id="PTHR18901">
    <property type="entry name" value="2-DEOXYGLUCOSE-6-PHOSPHATE PHOSPHATASE 2"/>
    <property type="match status" value="1"/>
</dbReference>
<gene>
    <name evidence="1" type="ORF">SAPINGB_P003033</name>
</gene>